<evidence type="ECO:0000256" key="2">
    <source>
        <dbReference type="ARBA" id="ARBA00012438"/>
    </source>
</evidence>
<organism evidence="14 15">
    <name type="scientific">Piscinibacterium candidicorallinum</name>
    <dbReference type="NCBI Taxonomy" id="1793872"/>
    <lineage>
        <taxon>Bacteria</taxon>
        <taxon>Pseudomonadati</taxon>
        <taxon>Pseudomonadota</taxon>
        <taxon>Betaproteobacteria</taxon>
        <taxon>Burkholderiales</taxon>
        <taxon>Piscinibacterium</taxon>
    </lineage>
</organism>
<comment type="caution">
    <text evidence="14">The sequence shown here is derived from an EMBL/GenBank/DDBJ whole genome shotgun (WGS) entry which is preliminary data.</text>
</comment>
<dbReference type="InterPro" id="IPR011006">
    <property type="entry name" value="CheY-like_superfamily"/>
</dbReference>
<dbReference type="InterPro" id="IPR036061">
    <property type="entry name" value="CheW-like_dom_sf"/>
</dbReference>
<dbReference type="InterPro" id="IPR036890">
    <property type="entry name" value="HATPase_C_sf"/>
</dbReference>
<evidence type="ECO:0000313" key="14">
    <source>
        <dbReference type="EMBL" id="MFC3148910.1"/>
    </source>
</evidence>
<evidence type="ECO:0000259" key="11">
    <source>
        <dbReference type="PROSITE" id="PS50110"/>
    </source>
</evidence>
<dbReference type="SMART" id="SM00448">
    <property type="entry name" value="REC"/>
    <property type="match status" value="1"/>
</dbReference>
<dbReference type="SUPFAM" id="SSF52172">
    <property type="entry name" value="CheY-like"/>
    <property type="match status" value="1"/>
</dbReference>
<dbReference type="Gene3D" id="1.20.120.160">
    <property type="entry name" value="HPT domain"/>
    <property type="match status" value="4"/>
</dbReference>
<dbReference type="InterPro" id="IPR004358">
    <property type="entry name" value="Sig_transdc_His_kin-like_C"/>
</dbReference>
<keyword evidence="4" id="KW-0808">Transferase</keyword>
<evidence type="ECO:0000256" key="9">
    <source>
        <dbReference type="SAM" id="Coils"/>
    </source>
</evidence>
<dbReference type="SMART" id="SM01231">
    <property type="entry name" value="H-kinase_dim"/>
    <property type="match status" value="1"/>
</dbReference>
<feature type="domain" description="Histidine kinase" evidence="10">
    <location>
        <begin position="1499"/>
        <end position="1732"/>
    </location>
</feature>
<dbReference type="InterPro" id="IPR002545">
    <property type="entry name" value="CheW-lke_dom"/>
</dbReference>
<dbReference type="RefSeq" id="WP_377305270.1">
    <property type="nucleotide sequence ID" value="NZ_CP180191.1"/>
</dbReference>
<accession>A0ABV7H9X5</accession>
<comment type="catalytic activity">
    <reaction evidence="1">
        <text>ATP + protein L-histidine = ADP + protein N-phospho-L-histidine.</text>
        <dbReference type="EC" id="2.7.13.3"/>
    </reaction>
</comment>
<dbReference type="SUPFAM" id="SSF47226">
    <property type="entry name" value="Histidine-containing phosphotransfer domain, HPT domain"/>
    <property type="match status" value="4"/>
</dbReference>
<feature type="coiled-coil region" evidence="9">
    <location>
        <begin position="1448"/>
        <end position="1517"/>
    </location>
</feature>
<keyword evidence="3 8" id="KW-0597">Phosphoprotein</keyword>
<protein>
    <recommendedName>
        <fullName evidence="2">histidine kinase</fullName>
        <ecNumber evidence="2">2.7.13.3</ecNumber>
    </recommendedName>
</protein>
<dbReference type="SUPFAM" id="SSF50341">
    <property type="entry name" value="CheW-like"/>
    <property type="match status" value="1"/>
</dbReference>
<dbReference type="InterPro" id="IPR036641">
    <property type="entry name" value="HPT_dom_sf"/>
</dbReference>
<dbReference type="Gene3D" id="3.30.565.10">
    <property type="entry name" value="Histidine kinase-like ATPase, C-terminal domain"/>
    <property type="match status" value="1"/>
</dbReference>
<dbReference type="PROSITE" id="PS50110">
    <property type="entry name" value="RESPONSE_REGULATORY"/>
    <property type="match status" value="1"/>
</dbReference>
<dbReference type="EMBL" id="JBHRTI010000010">
    <property type="protein sequence ID" value="MFC3148910.1"/>
    <property type="molecule type" value="Genomic_DNA"/>
</dbReference>
<dbReference type="Pfam" id="PF01627">
    <property type="entry name" value="Hpt"/>
    <property type="match status" value="3"/>
</dbReference>
<feature type="modified residue" description="Phosphohistidine" evidence="7">
    <location>
        <position position="1017"/>
    </location>
</feature>
<keyword evidence="5" id="KW-0418">Kinase</keyword>
<dbReference type="InterPro" id="IPR005467">
    <property type="entry name" value="His_kinase_dom"/>
</dbReference>
<dbReference type="Pfam" id="PF01584">
    <property type="entry name" value="CheW"/>
    <property type="match status" value="1"/>
</dbReference>
<feature type="domain" description="HPt" evidence="13">
    <location>
        <begin position="1235"/>
        <end position="1338"/>
    </location>
</feature>
<dbReference type="PANTHER" id="PTHR43395:SF8">
    <property type="entry name" value="HISTIDINE KINASE"/>
    <property type="match status" value="1"/>
</dbReference>
<dbReference type="PROSITE" id="PS50894">
    <property type="entry name" value="HPT"/>
    <property type="match status" value="3"/>
</dbReference>
<feature type="modified residue" description="4-aspartylphosphate" evidence="8">
    <location>
        <position position="1959"/>
    </location>
</feature>
<feature type="modified residue" description="Phosphohistidine" evidence="7">
    <location>
        <position position="752"/>
    </location>
</feature>
<evidence type="ECO:0000256" key="6">
    <source>
        <dbReference type="ARBA" id="ARBA00023012"/>
    </source>
</evidence>
<feature type="domain" description="HPt" evidence="13">
    <location>
        <begin position="971"/>
        <end position="1077"/>
    </location>
</feature>
<dbReference type="CDD" id="cd00156">
    <property type="entry name" value="REC"/>
    <property type="match status" value="1"/>
</dbReference>
<feature type="modified residue" description="Phosphohistidine" evidence="7">
    <location>
        <position position="1282"/>
    </location>
</feature>
<dbReference type="SMART" id="SM00387">
    <property type="entry name" value="HATPase_c"/>
    <property type="match status" value="1"/>
</dbReference>
<proteinExistence type="predicted"/>
<feature type="domain" description="Response regulatory" evidence="11">
    <location>
        <begin position="1910"/>
        <end position="2026"/>
    </location>
</feature>
<feature type="domain" description="CheW-like" evidence="12">
    <location>
        <begin position="1734"/>
        <end position="1869"/>
    </location>
</feature>
<dbReference type="Proteomes" id="UP001595556">
    <property type="component" value="Unassembled WGS sequence"/>
</dbReference>
<gene>
    <name evidence="14" type="ORF">ACFOEN_14885</name>
</gene>
<dbReference type="Gene3D" id="2.30.30.40">
    <property type="entry name" value="SH3 Domains"/>
    <property type="match status" value="1"/>
</dbReference>
<feature type="domain" description="HPt" evidence="13">
    <location>
        <begin position="705"/>
        <end position="809"/>
    </location>
</feature>
<dbReference type="InterPro" id="IPR003594">
    <property type="entry name" value="HATPase_dom"/>
</dbReference>
<evidence type="ECO:0000259" key="12">
    <source>
        <dbReference type="PROSITE" id="PS50851"/>
    </source>
</evidence>
<dbReference type="InterPro" id="IPR051315">
    <property type="entry name" value="Bact_Chemotaxis_CheA"/>
</dbReference>
<keyword evidence="6" id="KW-0902">Two-component regulatory system</keyword>
<evidence type="ECO:0000313" key="15">
    <source>
        <dbReference type="Proteomes" id="UP001595556"/>
    </source>
</evidence>
<dbReference type="PROSITE" id="PS50109">
    <property type="entry name" value="HIS_KIN"/>
    <property type="match status" value="1"/>
</dbReference>
<evidence type="ECO:0000256" key="7">
    <source>
        <dbReference type="PROSITE-ProRule" id="PRU00110"/>
    </source>
</evidence>
<dbReference type="InterPro" id="IPR058661">
    <property type="entry name" value="FimL_2nd"/>
</dbReference>
<dbReference type="InterPro" id="IPR004105">
    <property type="entry name" value="CheA-like_dim"/>
</dbReference>
<dbReference type="Gene3D" id="3.40.50.2300">
    <property type="match status" value="1"/>
</dbReference>
<evidence type="ECO:0000256" key="1">
    <source>
        <dbReference type="ARBA" id="ARBA00000085"/>
    </source>
</evidence>
<dbReference type="InterPro" id="IPR008207">
    <property type="entry name" value="Sig_transdc_His_kin_Hpt_dom"/>
</dbReference>
<dbReference type="Pfam" id="PF00072">
    <property type="entry name" value="Response_reg"/>
    <property type="match status" value="1"/>
</dbReference>
<dbReference type="Pfam" id="PF26379">
    <property type="entry name" value="FimL_2nd"/>
    <property type="match status" value="1"/>
</dbReference>
<evidence type="ECO:0000259" key="13">
    <source>
        <dbReference type="PROSITE" id="PS50894"/>
    </source>
</evidence>
<dbReference type="PANTHER" id="PTHR43395">
    <property type="entry name" value="SENSOR HISTIDINE KINASE CHEA"/>
    <property type="match status" value="1"/>
</dbReference>
<dbReference type="SMART" id="SM00073">
    <property type="entry name" value="HPT"/>
    <property type="match status" value="3"/>
</dbReference>
<dbReference type="EC" id="2.7.13.3" evidence="2"/>
<dbReference type="PRINTS" id="PR00344">
    <property type="entry name" value="BCTRLSENSOR"/>
</dbReference>
<dbReference type="SMART" id="SM00260">
    <property type="entry name" value="CheW"/>
    <property type="match status" value="1"/>
</dbReference>
<name>A0ABV7H9X5_9BURK</name>
<keyword evidence="15" id="KW-1185">Reference proteome</keyword>
<dbReference type="PROSITE" id="PS50851">
    <property type="entry name" value="CHEW"/>
    <property type="match status" value="1"/>
</dbReference>
<evidence type="ECO:0000256" key="4">
    <source>
        <dbReference type="ARBA" id="ARBA00022679"/>
    </source>
</evidence>
<evidence type="ECO:0000256" key="3">
    <source>
        <dbReference type="ARBA" id="ARBA00022553"/>
    </source>
</evidence>
<evidence type="ECO:0000259" key="10">
    <source>
        <dbReference type="PROSITE" id="PS50109"/>
    </source>
</evidence>
<sequence>MKTVDTAPLSWIFPEVRTVASEAQEALGKYRAQRNDSGSLALAINRVHQFHGALQMLDIEGLSTLSEAVESLLAQFEAEPDHATPAALDAVDDSLTAIVAYCEELLAGGAHEPLRLYPYLRDVLSARNAERVHAADLFFPDLSARILPAENAALDEATVQPTLKAARRRYELSLLQLLQDQATPATWKEMAAALATVAQTQRSPQHHTFWTVLTALAAARETAPGAERDLNLKRLAARVNLQVKRLVDGSPQVAERLMKDALFYVAKAPAATPIVAQVQQVFSLEKAVPRDYETSRFVRIDRDILASAKEKVAQIKGIWNQAAGSRDAEPGGLAARGQFETLEQFSRQAKDLGGLLERLRQASAESLAAVMGATAMRCAADGRVPDDVLGLEVASGILYLELLLGSIHSPDPRRDERIAALIRRIEAAAGGQDPGPMETWLNEIARREQDRSTFQSLTTELSAQLGAVEKNLDQYFRNPADKSPLNGNDSPLAQVEGALGVLGMPEAAKAVASIRNTLREFTLPEAEPSESDFTRLAENYGRLTLAVEAFLRDPEGNRDRYAFDAASQGLVERAEDTASASREATSVLVAEPIAPAMAELSLVEPEESLEQVIQGHQKKTVELIGALQESPQDESIKAELRDSLIAMRDGAAIIDEPSLVSHTSKALAALSPSGDVSALTTLAQALDETPSATAPPPLQPVPESEEAIDAELLGIFIEEAREVLDTIGAAIPQAEASPSDQGVLTTLRRGFHTLKGSGRMVGLDNLGEASWAIEQLMNHWLAEGMAATPELLRLITTSAHELRAWVDEIDSTGRSWRKPEAFQTAAAALRNEGVYRWTGASEAAVPLAQTVEATEDMLPTLDLTLDLPGAESSPTDTSEPALETAEAVEVPLVPDFDLSLPDLDLPQSVPASAADAPLDLALDLDLDLGEPISAAPVSVVDLPLEPSSQGEAVAPAELDAAAAEDVKQIGPVTISVPLFNIYTAEADENLRRLSQDFAEWSHEQERPVSELALRLAHTLAGSAATVGARTIQTVAGQLEDLLLVAKRTQRTFDSAGHAALETIAGELVAMQRSFASGEYPPVSTLAVALLDGLAHVDEVDLPDPVSDVALEAPVIESAAVIDLADSAQVGEIDLLLGDDIVAEAPSEPAELLEPVDALESIDPPMALPVDALPALEEPPVVVESEALPVTEPIPVSAPAIEASPPAAERPVIPVTEVRGPVAAVDMALLPDVGIRDEIEPELFEIFSLEAHEQFPQLSDGLRAWRAQPTAEQHPASLLRTLHTLKGSARMAGALRVGQSAHEMETRIEHAVASGDHSDALFDELERRNDRMQLVFEVTSGNRPEADLLADAERAEQDAATVATPVEPPAAASEVQSAAANVINFPVRAPVAPITAPATPPATAAAAEAGGALVRVRADILDRLVNQAGEVAIARTRVEAEVVGIRNALGELTENVSRLRTQLRELEIQAESQIESRLEQQRLDAGFDPLEFDRFTRLQELTRLIAESVNDVQTVQQNLGRSLVEADRDLLNQARLTRDLTQDLMRVRMVPFDSVSNRLYRVVRQAGRDTGKRVALDIRGAGNEVDRAVLERMVGPFEHLLRNAVAHGVESAERRVASGKSEQGNIQVDVRQEGNEIRITFSDDGAGLNLPRIRERGVERGLLAADASVSDTELTELIFQPGFSTATELTELAGRGVGMDVVRAETASLGGRISVSTDAGKGTQFTIFLPLTLAVTQVVLVRVGSHTVALPAVLVSEVQQLKAAALAAAYNEGQVLSRGKPVAMHYLAQLMALDDATPAAQRYSPVVVLAQGDERTAIHVDEVIGTREVVVKNIGPQLARVIGISGATVLGSGEVVLIINPLPMAQRFGHAATAPHPSAPQDAVVGGAVAEIVGGRAAASEPSQGLRTLPVVMVVDDSLTVRRVTQRLLSREGFQVVLAKDGVDALRQLQDVTPDVMLVDIEMPRMDGFDLTRNVRGDARYTELPIIMITSRTADKHRNFAMELGVNVFLGKPYQDNELLGHIRGFLGSKAPQPA</sequence>
<dbReference type="CDD" id="cd00088">
    <property type="entry name" value="HPT"/>
    <property type="match status" value="3"/>
</dbReference>
<evidence type="ECO:0000256" key="5">
    <source>
        <dbReference type="ARBA" id="ARBA00022777"/>
    </source>
</evidence>
<evidence type="ECO:0000256" key="8">
    <source>
        <dbReference type="PROSITE-ProRule" id="PRU00169"/>
    </source>
</evidence>
<dbReference type="SUPFAM" id="SSF55874">
    <property type="entry name" value="ATPase domain of HSP90 chaperone/DNA topoisomerase II/histidine kinase"/>
    <property type="match status" value="1"/>
</dbReference>
<dbReference type="InterPro" id="IPR001789">
    <property type="entry name" value="Sig_transdc_resp-reg_receiver"/>
</dbReference>
<keyword evidence="9" id="KW-0175">Coiled coil</keyword>
<reference evidence="15" key="1">
    <citation type="journal article" date="2019" name="Int. J. Syst. Evol. Microbiol.">
        <title>The Global Catalogue of Microorganisms (GCM) 10K type strain sequencing project: providing services to taxonomists for standard genome sequencing and annotation.</title>
        <authorList>
            <consortium name="The Broad Institute Genomics Platform"/>
            <consortium name="The Broad Institute Genome Sequencing Center for Infectious Disease"/>
            <person name="Wu L."/>
            <person name="Ma J."/>
        </authorList>
    </citation>
    <scope>NUCLEOTIDE SEQUENCE [LARGE SCALE GENOMIC DNA]</scope>
    <source>
        <strain evidence="15">KCTC 52168</strain>
    </source>
</reference>
<dbReference type="Pfam" id="PF02518">
    <property type="entry name" value="HATPase_c"/>
    <property type="match status" value="1"/>
</dbReference>